<proteinExistence type="predicted"/>
<feature type="region of interest" description="Disordered" evidence="1">
    <location>
        <begin position="1"/>
        <end position="37"/>
    </location>
</feature>
<feature type="non-terminal residue" evidence="2">
    <location>
        <position position="331"/>
    </location>
</feature>
<evidence type="ECO:0000313" key="3">
    <source>
        <dbReference type="Proteomes" id="UP001176517"/>
    </source>
</evidence>
<comment type="caution">
    <text evidence="2">The sequence shown here is derived from an EMBL/GenBank/DDBJ whole genome shotgun (WGS) entry which is preliminary data.</text>
</comment>
<accession>A0AAN6GI27</accession>
<dbReference type="EMBL" id="JAPDMZ010000615">
    <property type="protein sequence ID" value="KAK0542136.1"/>
    <property type="molecule type" value="Genomic_DNA"/>
</dbReference>
<evidence type="ECO:0000256" key="1">
    <source>
        <dbReference type="SAM" id="MobiDB-lite"/>
    </source>
</evidence>
<dbReference type="Proteomes" id="UP001176517">
    <property type="component" value="Unassembled WGS sequence"/>
</dbReference>
<name>A0AAN6GI27_9BASI</name>
<protein>
    <submittedName>
        <fullName evidence="2">Uncharacterized protein</fullName>
    </submittedName>
</protein>
<organism evidence="2 3">
    <name type="scientific">Tilletia horrida</name>
    <dbReference type="NCBI Taxonomy" id="155126"/>
    <lineage>
        <taxon>Eukaryota</taxon>
        <taxon>Fungi</taxon>
        <taxon>Dikarya</taxon>
        <taxon>Basidiomycota</taxon>
        <taxon>Ustilaginomycotina</taxon>
        <taxon>Exobasidiomycetes</taxon>
        <taxon>Tilletiales</taxon>
        <taxon>Tilletiaceae</taxon>
        <taxon>Tilletia</taxon>
    </lineage>
</organism>
<evidence type="ECO:0000313" key="2">
    <source>
        <dbReference type="EMBL" id="KAK0542136.1"/>
    </source>
</evidence>
<gene>
    <name evidence="2" type="ORF">OC846_006832</name>
</gene>
<keyword evidence="3" id="KW-1185">Reference proteome</keyword>
<sequence>MLFHIQTSSHGSRVESELRAPAARNVRGSGLDGGPPTAPVTEQLHLNLASVYVGSQGFAPVYDPHTNDLLPVDVRLHLPGARQTQLVTASDVAARNAELFGLFSSLLRPPSEATAWSAAEHLAADQEVLEDLAHVAGSDDPASYAPYPDKITFMIHAIANRPRKPMSVLQIRSILLALRVIGVPNVPKYSKYKRLIKAIRSTIHACQTKEVKSIEGNKFIIKPLGSSIAADFANPSIRSNLHLYPRRLEKIAGYMDGERAWSDVINQAPMAVMPSGEHAYIKEVVETRDGLIWVVRWFEGEAGLSGEGLSATLGADKIAVGTVRKEFSVET</sequence>
<dbReference type="AlphaFoldDB" id="A0AAN6GI27"/>
<reference evidence="2" key="1">
    <citation type="journal article" date="2023" name="PhytoFront">
        <title>Draft Genome Resources of Seven Strains of Tilletia horrida, Causal Agent of Kernel Smut of Rice.</title>
        <authorList>
            <person name="Khanal S."/>
            <person name="Antony Babu S."/>
            <person name="Zhou X.G."/>
        </authorList>
    </citation>
    <scope>NUCLEOTIDE SEQUENCE</scope>
    <source>
        <strain evidence="2">TX6</strain>
    </source>
</reference>
<feature type="compositionally biased region" description="Polar residues" evidence="1">
    <location>
        <begin position="1"/>
        <end position="11"/>
    </location>
</feature>